<keyword evidence="10" id="KW-1185">Reference proteome</keyword>
<dbReference type="InterPro" id="IPR002058">
    <property type="entry name" value="PAP_assoc"/>
</dbReference>
<dbReference type="GO" id="GO:0031123">
    <property type="term" value="P:RNA 3'-end processing"/>
    <property type="evidence" value="ECO:0007669"/>
    <property type="project" value="TreeGrafter"/>
</dbReference>
<comment type="cofactor">
    <cofactor evidence="2">
        <name>Mg(2+)</name>
        <dbReference type="ChEBI" id="CHEBI:18420"/>
    </cofactor>
</comment>
<dbReference type="SUPFAM" id="SSF81631">
    <property type="entry name" value="PAP/OAS1 substrate-binding domain"/>
    <property type="match status" value="1"/>
</dbReference>
<dbReference type="Proteomes" id="UP000075920">
    <property type="component" value="Unassembled WGS sequence"/>
</dbReference>
<feature type="region of interest" description="Disordered" evidence="6">
    <location>
        <begin position="328"/>
        <end position="371"/>
    </location>
</feature>
<evidence type="ECO:0000259" key="8">
    <source>
        <dbReference type="Pfam" id="PF22600"/>
    </source>
</evidence>
<dbReference type="Gene3D" id="3.30.460.10">
    <property type="entry name" value="Beta Polymerase, domain 2"/>
    <property type="match status" value="1"/>
</dbReference>
<reference evidence="9" key="2">
    <citation type="submission" date="2020-05" db="UniProtKB">
        <authorList>
            <consortium name="EnsemblMetazoa"/>
        </authorList>
    </citation>
    <scope>IDENTIFICATION</scope>
    <source>
        <strain evidence="9">MINIMUS1</strain>
    </source>
</reference>
<dbReference type="Pfam" id="PF22600">
    <property type="entry name" value="MTPAP-like_central"/>
    <property type="match status" value="1"/>
</dbReference>
<keyword evidence="4" id="KW-0479">Metal-binding</keyword>
<dbReference type="PANTHER" id="PTHR12271">
    <property type="entry name" value="POLY A POLYMERASE CID PAP -RELATED"/>
    <property type="match status" value="1"/>
</dbReference>
<keyword evidence="3" id="KW-0808">Transferase</keyword>
<dbReference type="InterPro" id="IPR043519">
    <property type="entry name" value="NT_sf"/>
</dbReference>
<dbReference type="GO" id="GO:0050265">
    <property type="term" value="F:RNA uridylyltransferase activity"/>
    <property type="evidence" value="ECO:0007669"/>
    <property type="project" value="TreeGrafter"/>
</dbReference>
<evidence type="ECO:0000256" key="2">
    <source>
        <dbReference type="ARBA" id="ARBA00001946"/>
    </source>
</evidence>
<dbReference type="GO" id="GO:1990817">
    <property type="term" value="F:poly(A) RNA polymerase activity"/>
    <property type="evidence" value="ECO:0007669"/>
    <property type="project" value="UniProtKB-ARBA"/>
</dbReference>
<evidence type="ECO:0000259" key="7">
    <source>
        <dbReference type="Pfam" id="PF03828"/>
    </source>
</evidence>
<dbReference type="EnsemblMetazoa" id="AMIN007738-RA">
    <property type="protein sequence ID" value="AMIN007738-PA"/>
    <property type="gene ID" value="AMIN007738"/>
</dbReference>
<feature type="region of interest" description="Disordered" evidence="6">
    <location>
        <begin position="577"/>
        <end position="631"/>
    </location>
</feature>
<dbReference type="Gene3D" id="1.10.1410.10">
    <property type="match status" value="1"/>
</dbReference>
<evidence type="ECO:0000256" key="6">
    <source>
        <dbReference type="SAM" id="MobiDB-lite"/>
    </source>
</evidence>
<dbReference type="AlphaFoldDB" id="A0A182WBK9"/>
<evidence type="ECO:0000256" key="3">
    <source>
        <dbReference type="ARBA" id="ARBA00022679"/>
    </source>
</evidence>
<feature type="compositionally biased region" description="Polar residues" evidence="6">
    <location>
        <begin position="618"/>
        <end position="631"/>
    </location>
</feature>
<name>A0A182WBK9_9DIPT</name>
<feature type="compositionally biased region" description="Polar residues" evidence="6">
    <location>
        <begin position="339"/>
        <end position="360"/>
    </location>
</feature>
<evidence type="ECO:0000313" key="10">
    <source>
        <dbReference type="Proteomes" id="UP000075920"/>
    </source>
</evidence>
<reference evidence="10" key="1">
    <citation type="submission" date="2013-03" db="EMBL/GenBank/DDBJ databases">
        <title>The Genome Sequence of Anopheles minimus MINIMUS1.</title>
        <authorList>
            <consortium name="The Broad Institute Genomics Platform"/>
            <person name="Neafsey D.E."/>
            <person name="Walton C."/>
            <person name="Walker B."/>
            <person name="Young S.K."/>
            <person name="Zeng Q."/>
            <person name="Gargeya S."/>
            <person name="Fitzgerald M."/>
            <person name="Haas B."/>
            <person name="Abouelleil A."/>
            <person name="Allen A.W."/>
            <person name="Alvarado L."/>
            <person name="Arachchi H.M."/>
            <person name="Berlin A.M."/>
            <person name="Chapman S.B."/>
            <person name="Gainer-Dewar J."/>
            <person name="Goldberg J."/>
            <person name="Griggs A."/>
            <person name="Gujja S."/>
            <person name="Hansen M."/>
            <person name="Howarth C."/>
            <person name="Imamovic A."/>
            <person name="Ireland A."/>
            <person name="Larimer J."/>
            <person name="McCowan C."/>
            <person name="Murphy C."/>
            <person name="Pearson M."/>
            <person name="Poon T.W."/>
            <person name="Priest M."/>
            <person name="Roberts A."/>
            <person name="Saif S."/>
            <person name="Shea T."/>
            <person name="Sisk P."/>
            <person name="Sykes S."/>
            <person name="Wortman J."/>
            <person name="Nusbaum C."/>
            <person name="Birren B."/>
        </authorList>
    </citation>
    <scope>NUCLEOTIDE SEQUENCE [LARGE SCALE GENOMIC DNA]</scope>
    <source>
        <strain evidence="10">MINIMUS1</strain>
    </source>
</reference>
<dbReference type="InterPro" id="IPR054708">
    <property type="entry name" value="MTPAP-like_central"/>
</dbReference>
<dbReference type="Pfam" id="PF03828">
    <property type="entry name" value="PAP_assoc"/>
    <property type="match status" value="1"/>
</dbReference>
<dbReference type="CDD" id="cd05402">
    <property type="entry name" value="NT_PAP_TUTase"/>
    <property type="match status" value="1"/>
</dbReference>
<feature type="domain" description="Poly(A) RNA polymerase mitochondrial-like central palm" evidence="8">
    <location>
        <begin position="7"/>
        <end position="117"/>
    </location>
</feature>
<evidence type="ECO:0000313" key="9">
    <source>
        <dbReference type="EnsemblMetazoa" id="AMIN007738-PA"/>
    </source>
</evidence>
<dbReference type="VEuPathDB" id="VectorBase:AMIN007738"/>
<evidence type="ECO:0000256" key="1">
    <source>
        <dbReference type="ARBA" id="ARBA00001936"/>
    </source>
</evidence>
<dbReference type="PANTHER" id="PTHR12271:SF138">
    <property type="entry name" value="GH05885P"/>
    <property type="match status" value="1"/>
</dbReference>
<protein>
    <submittedName>
        <fullName evidence="9">Uncharacterized protein</fullName>
    </submittedName>
</protein>
<accession>A0A182WBK9</accession>
<proteinExistence type="predicted"/>
<evidence type="ECO:0000256" key="5">
    <source>
        <dbReference type="ARBA" id="ARBA00022842"/>
    </source>
</evidence>
<dbReference type="SUPFAM" id="SSF81301">
    <property type="entry name" value="Nucleotidyltransferase"/>
    <property type="match status" value="1"/>
</dbReference>
<sequence length="631" mass="72125">MALNMVKDDLRRVLHLHNDHATIYEFGSIKSGLLLKDSDLDFYIHYAQEKNEREDQTKLIHIIFSRMHKDHNFSNMVKILGAKVPLLRAVHVRTNLQCDINFSNARGCYNSKFIHAIMKFDVRIHQLTLMVKFWAQCAYILTPHRQMNSYCLIMMVIFYLQTRKLPVIPSIEDMQQGIARINFGPWNLGYPQEIRYKTWNVNSVRGLLMGFFKYYLEFDFAKNVISPFVGRLCSLEELQKKTVRELAPYYRAVEREDYPEFVGGPCISIQDPFELNVNVGKVLRMDALLDQMKLSLKHAYDLCQRFHGKEFSKLLIALFTDVQRCPKKEKPKVNPDGPTPSTSAGVSPSAATTTNGTVAPSQPAGPSASVQPTNGCWYKCQLPPIESELYLVKQILQARDPERKMVITEERVKQLWLECMPDFIVDILRKLYMVKVEPIGVEPPGGNRMYQLTCERQVFIARKRINISNEADLKREIEISKSRWERNHALQFSTRAEMVVVDGAIELRVPNNQPKNGPFRLFIDTCFLVHIRKCLRGYFMVMHAKTKEIASQPKPNTTSLESGTDGTVTVEVVDTLPAQESVSEVEPKPLDTSVREDMNSSPALDPERQPATSDREANSTGTPTVSSINES</sequence>
<keyword evidence="5" id="KW-0460">Magnesium</keyword>
<feature type="compositionally biased region" description="Basic and acidic residues" evidence="6">
    <location>
        <begin position="605"/>
        <end position="617"/>
    </location>
</feature>
<feature type="compositionally biased region" description="Basic and acidic residues" evidence="6">
    <location>
        <begin position="585"/>
        <end position="598"/>
    </location>
</feature>
<evidence type="ECO:0000256" key="4">
    <source>
        <dbReference type="ARBA" id="ARBA00022723"/>
    </source>
</evidence>
<dbReference type="STRING" id="112268.A0A182WBK9"/>
<feature type="domain" description="PAP-associated" evidence="7">
    <location>
        <begin position="206"/>
        <end position="276"/>
    </location>
</feature>
<comment type="cofactor">
    <cofactor evidence="1">
        <name>Mn(2+)</name>
        <dbReference type="ChEBI" id="CHEBI:29035"/>
    </cofactor>
</comment>
<dbReference type="GO" id="GO:0046872">
    <property type="term" value="F:metal ion binding"/>
    <property type="evidence" value="ECO:0007669"/>
    <property type="project" value="UniProtKB-KW"/>
</dbReference>
<organism evidence="9 10">
    <name type="scientific">Anopheles minimus</name>
    <dbReference type="NCBI Taxonomy" id="112268"/>
    <lineage>
        <taxon>Eukaryota</taxon>
        <taxon>Metazoa</taxon>
        <taxon>Ecdysozoa</taxon>
        <taxon>Arthropoda</taxon>
        <taxon>Hexapoda</taxon>
        <taxon>Insecta</taxon>
        <taxon>Pterygota</taxon>
        <taxon>Neoptera</taxon>
        <taxon>Endopterygota</taxon>
        <taxon>Diptera</taxon>
        <taxon>Nematocera</taxon>
        <taxon>Culicoidea</taxon>
        <taxon>Culicidae</taxon>
        <taxon>Anophelinae</taxon>
        <taxon>Anopheles</taxon>
    </lineage>
</organism>